<dbReference type="SUPFAM" id="SSF53098">
    <property type="entry name" value="Ribonuclease H-like"/>
    <property type="match status" value="1"/>
</dbReference>
<reference evidence="10" key="2">
    <citation type="submission" date="2019-10" db="EMBL/GenBank/DDBJ databases">
        <title>Conservation and host-specific expression of non-tandemly repeated heterogenous ribosome RNA gene in arbuscular mycorrhizal fungi.</title>
        <authorList>
            <person name="Maeda T."/>
            <person name="Kobayashi Y."/>
            <person name="Nakagawa T."/>
            <person name="Ezawa T."/>
            <person name="Yamaguchi K."/>
            <person name="Bino T."/>
            <person name="Nishimoto Y."/>
            <person name="Shigenobu S."/>
            <person name="Kawaguchi M."/>
        </authorList>
    </citation>
    <scope>NUCLEOTIDE SEQUENCE</scope>
    <source>
        <strain evidence="10">HR1</strain>
    </source>
</reference>
<dbReference type="OrthoDB" id="2408008at2759"/>
<evidence type="ECO:0000256" key="2">
    <source>
        <dbReference type="ARBA" id="ARBA00005300"/>
    </source>
</evidence>
<reference evidence="9 11" key="1">
    <citation type="submission" date="2017-11" db="EMBL/GenBank/DDBJ databases">
        <title>The genome of Rhizophagus clarus HR1 reveals common genetic basis of auxotrophy among arbuscular mycorrhizal fungi.</title>
        <authorList>
            <person name="Kobayashi Y."/>
        </authorList>
    </citation>
    <scope>NUCLEOTIDE SEQUENCE [LARGE SCALE GENOMIC DNA]</scope>
    <source>
        <strain evidence="9 11">HR1</strain>
    </source>
</reference>
<dbReference type="EMBL" id="BEXD01000146">
    <property type="protein sequence ID" value="GBB84703.1"/>
    <property type="molecule type" value="Genomic_DNA"/>
</dbReference>
<comment type="caution">
    <text evidence="9">The sequence shown here is derived from an EMBL/GenBank/DDBJ whole genome shotgun (WGS) entry which is preliminary data.</text>
</comment>
<comment type="similarity">
    <text evidence="2">Belongs to the RNase H family.</text>
</comment>
<dbReference type="InterPro" id="IPR002156">
    <property type="entry name" value="RNaseH_domain"/>
</dbReference>
<keyword evidence="11" id="KW-1185">Reference proteome</keyword>
<accession>A0A2Z6Q3N8</accession>
<dbReference type="Gene3D" id="3.30.420.10">
    <property type="entry name" value="Ribonuclease H-like superfamily/Ribonuclease H"/>
    <property type="match status" value="1"/>
</dbReference>
<dbReference type="EMBL" id="BLAL01000246">
    <property type="protein sequence ID" value="GES95993.1"/>
    <property type="molecule type" value="Genomic_DNA"/>
</dbReference>
<dbReference type="GO" id="GO:0003676">
    <property type="term" value="F:nucleic acid binding"/>
    <property type="evidence" value="ECO:0007669"/>
    <property type="project" value="InterPro"/>
</dbReference>
<dbReference type="Proteomes" id="UP000615446">
    <property type="component" value="Unassembled WGS sequence"/>
</dbReference>
<dbReference type="GO" id="GO:0046872">
    <property type="term" value="F:metal ion binding"/>
    <property type="evidence" value="ECO:0007669"/>
    <property type="project" value="UniProtKB-KW"/>
</dbReference>
<feature type="domain" description="RNase H type-1" evidence="8">
    <location>
        <begin position="1"/>
        <end position="142"/>
    </location>
</feature>
<dbReference type="GO" id="GO:0043137">
    <property type="term" value="P:DNA replication, removal of RNA primer"/>
    <property type="evidence" value="ECO:0007669"/>
    <property type="project" value="TreeGrafter"/>
</dbReference>
<evidence type="ECO:0000256" key="1">
    <source>
        <dbReference type="ARBA" id="ARBA00000077"/>
    </source>
</evidence>
<dbReference type="InterPro" id="IPR036397">
    <property type="entry name" value="RNaseH_sf"/>
</dbReference>
<keyword evidence="4" id="KW-0540">Nuclease</keyword>
<evidence type="ECO:0000313" key="10">
    <source>
        <dbReference type="EMBL" id="GES95993.1"/>
    </source>
</evidence>
<evidence type="ECO:0000313" key="9">
    <source>
        <dbReference type="EMBL" id="GBB84703.1"/>
    </source>
</evidence>
<evidence type="ECO:0000256" key="6">
    <source>
        <dbReference type="ARBA" id="ARBA00022759"/>
    </source>
</evidence>
<dbReference type="InterPro" id="IPR012337">
    <property type="entry name" value="RNaseH-like_sf"/>
</dbReference>
<protein>
    <recommendedName>
        <fullName evidence="3">ribonuclease H</fullName>
        <ecNumber evidence="3">3.1.26.4</ecNumber>
    </recommendedName>
</protein>
<dbReference type="PROSITE" id="PS50879">
    <property type="entry name" value="RNASE_H_1"/>
    <property type="match status" value="1"/>
</dbReference>
<proteinExistence type="inferred from homology"/>
<keyword evidence="5" id="KW-0479">Metal-binding</keyword>
<dbReference type="PANTHER" id="PTHR10642">
    <property type="entry name" value="RIBONUCLEASE H1"/>
    <property type="match status" value="1"/>
</dbReference>
<dbReference type="EC" id="3.1.26.4" evidence="3"/>
<name>A0A2Z6Q3N8_9GLOM</name>
<evidence type="ECO:0000256" key="4">
    <source>
        <dbReference type="ARBA" id="ARBA00022722"/>
    </source>
</evidence>
<evidence type="ECO:0000313" key="11">
    <source>
        <dbReference type="Proteomes" id="UP000247702"/>
    </source>
</evidence>
<keyword evidence="7" id="KW-0378">Hydrolase</keyword>
<keyword evidence="6" id="KW-0255">Endonuclease</keyword>
<sequence>MVRPMDLNDFTKYMGIGWVIINNRNEVILECSSSITEWPSSTRAELGAILSAIFVLQTGQKANIFTDSQAAINNINNNIRRNLTNGKSKIRTWCKCNNYSIISSIINLINSKQLEIKFIKVKGHSGIKGNEEADRVAKKKGKN</sequence>
<organism evidence="9 11">
    <name type="scientific">Rhizophagus clarus</name>
    <dbReference type="NCBI Taxonomy" id="94130"/>
    <lineage>
        <taxon>Eukaryota</taxon>
        <taxon>Fungi</taxon>
        <taxon>Fungi incertae sedis</taxon>
        <taxon>Mucoromycota</taxon>
        <taxon>Glomeromycotina</taxon>
        <taxon>Glomeromycetes</taxon>
        <taxon>Glomerales</taxon>
        <taxon>Glomeraceae</taxon>
        <taxon>Rhizophagus</taxon>
    </lineage>
</organism>
<evidence type="ECO:0000256" key="3">
    <source>
        <dbReference type="ARBA" id="ARBA00012180"/>
    </source>
</evidence>
<dbReference type="Pfam" id="PF00075">
    <property type="entry name" value="RNase_H"/>
    <property type="match status" value="1"/>
</dbReference>
<dbReference type="AlphaFoldDB" id="A0A2Z6Q3N8"/>
<dbReference type="STRING" id="94130.A0A2Z6Q3N8"/>
<dbReference type="PANTHER" id="PTHR10642:SF26">
    <property type="entry name" value="RIBONUCLEASE H1"/>
    <property type="match status" value="1"/>
</dbReference>
<evidence type="ECO:0000256" key="5">
    <source>
        <dbReference type="ARBA" id="ARBA00022723"/>
    </source>
</evidence>
<comment type="catalytic activity">
    <reaction evidence="1">
        <text>Endonucleolytic cleavage to 5'-phosphomonoester.</text>
        <dbReference type="EC" id="3.1.26.4"/>
    </reaction>
</comment>
<evidence type="ECO:0000259" key="8">
    <source>
        <dbReference type="PROSITE" id="PS50879"/>
    </source>
</evidence>
<evidence type="ECO:0000256" key="7">
    <source>
        <dbReference type="ARBA" id="ARBA00022801"/>
    </source>
</evidence>
<dbReference type="Proteomes" id="UP000247702">
    <property type="component" value="Unassembled WGS sequence"/>
</dbReference>
<dbReference type="InterPro" id="IPR050092">
    <property type="entry name" value="RNase_H"/>
</dbReference>
<gene>
    <name evidence="10" type="ORF">RCL2_002264100</name>
    <name evidence="9" type="ORF">RclHR1_11290007</name>
</gene>
<dbReference type="GO" id="GO:0004523">
    <property type="term" value="F:RNA-DNA hybrid ribonuclease activity"/>
    <property type="evidence" value="ECO:0007669"/>
    <property type="project" value="UniProtKB-EC"/>
</dbReference>